<dbReference type="EC" id="5.1.1.3" evidence="2 7"/>
<proteinExistence type="inferred from homology"/>
<dbReference type="GO" id="GO:0008881">
    <property type="term" value="F:glutamate racemase activity"/>
    <property type="evidence" value="ECO:0007669"/>
    <property type="project" value="UniProtKB-UniRule"/>
</dbReference>
<evidence type="ECO:0000256" key="1">
    <source>
        <dbReference type="ARBA" id="ARBA00001602"/>
    </source>
</evidence>
<feature type="binding site" evidence="7">
    <location>
        <begin position="39"/>
        <end position="40"/>
    </location>
    <ligand>
        <name>substrate</name>
    </ligand>
</feature>
<dbReference type="Proteomes" id="UP000824087">
    <property type="component" value="Unassembled WGS sequence"/>
</dbReference>
<comment type="catalytic activity">
    <reaction evidence="1 7">
        <text>L-glutamate = D-glutamate</text>
        <dbReference type="Rhea" id="RHEA:12813"/>
        <dbReference type="ChEBI" id="CHEBI:29985"/>
        <dbReference type="ChEBI" id="CHEBI:29986"/>
        <dbReference type="EC" id="5.1.1.3"/>
    </reaction>
</comment>
<feature type="binding site" evidence="7">
    <location>
        <begin position="7"/>
        <end position="8"/>
    </location>
    <ligand>
        <name>substrate</name>
    </ligand>
</feature>
<dbReference type="PANTHER" id="PTHR21198">
    <property type="entry name" value="GLUTAMATE RACEMASE"/>
    <property type="match status" value="1"/>
</dbReference>
<gene>
    <name evidence="7 8" type="primary">murI</name>
    <name evidence="8" type="ORF">IAD49_05385</name>
</gene>
<evidence type="ECO:0000256" key="7">
    <source>
        <dbReference type="HAMAP-Rule" id="MF_00258"/>
    </source>
</evidence>
<reference evidence="8" key="1">
    <citation type="submission" date="2020-10" db="EMBL/GenBank/DDBJ databases">
        <authorList>
            <person name="Gilroy R."/>
        </authorList>
    </citation>
    <scope>NUCLEOTIDE SEQUENCE</scope>
    <source>
        <strain evidence="8">CHK197-8231</strain>
    </source>
</reference>
<comment type="similarity">
    <text evidence="7">Belongs to the aspartate/glutamate racemases family.</text>
</comment>
<dbReference type="AlphaFoldDB" id="A0A9D1HUJ8"/>
<protein>
    <recommendedName>
        <fullName evidence="2 7">Glutamate racemase</fullName>
        <ecNumber evidence="2 7">5.1.1.3</ecNumber>
    </recommendedName>
</protein>
<feature type="active site" description="Proton donor/acceptor" evidence="7">
    <location>
        <position position="175"/>
    </location>
</feature>
<sequence>MKIGVCDSGLGGLTVLRQLVKRYPNHDYLYYGDTKHLPYGEKTKSQLMEYASGMIDYFKRQDVGLIVIACGTISTNIYEELRQKYSIPMIDIISPTIDYLKEKNFSSIGVLATPMTIHSHVFDDALCHNTTTVACPKFVPLIENGKMDSPECKDAISLYLRPMIESKVEHIVLGCTHYPILVDNMENEYPCDYIDMGDILATYLKLGKNTSETGSVELYFSQVTPILEKMIDLVFPFPYHMNKEE</sequence>
<dbReference type="GO" id="GO:0009252">
    <property type="term" value="P:peptidoglycan biosynthetic process"/>
    <property type="evidence" value="ECO:0007669"/>
    <property type="project" value="UniProtKB-UniRule"/>
</dbReference>
<feature type="binding site" evidence="7">
    <location>
        <begin position="176"/>
        <end position="177"/>
    </location>
    <ligand>
        <name>substrate</name>
    </ligand>
</feature>
<evidence type="ECO:0000313" key="8">
    <source>
        <dbReference type="EMBL" id="HIU22996.1"/>
    </source>
</evidence>
<dbReference type="Gene3D" id="3.40.50.1860">
    <property type="match status" value="2"/>
</dbReference>
<comment type="caution">
    <text evidence="7">Lacks conserved residue(s) required for the propagation of feature annotation.</text>
</comment>
<evidence type="ECO:0000313" key="9">
    <source>
        <dbReference type="Proteomes" id="UP000824087"/>
    </source>
</evidence>
<dbReference type="NCBIfam" id="TIGR00067">
    <property type="entry name" value="glut_race"/>
    <property type="match status" value="1"/>
</dbReference>
<keyword evidence="6 7" id="KW-0961">Cell wall biogenesis/degradation</keyword>
<evidence type="ECO:0000256" key="3">
    <source>
        <dbReference type="ARBA" id="ARBA00022960"/>
    </source>
</evidence>
<keyword evidence="3 7" id="KW-0133">Cell shape</keyword>
<reference evidence="8" key="2">
    <citation type="journal article" date="2021" name="PeerJ">
        <title>Extensive microbial diversity within the chicken gut microbiome revealed by metagenomics and culture.</title>
        <authorList>
            <person name="Gilroy R."/>
            <person name="Ravi A."/>
            <person name="Getino M."/>
            <person name="Pursley I."/>
            <person name="Horton D.L."/>
            <person name="Alikhan N.F."/>
            <person name="Baker D."/>
            <person name="Gharbi K."/>
            <person name="Hall N."/>
            <person name="Watson M."/>
            <person name="Adriaenssens E.M."/>
            <person name="Foster-Nyarko E."/>
            <person name="Jarju S."/>
            <person name="Secka A."/>
            <person name="Antonio M."/>
            <person name="Oren A."/>
            <person name="Chaudhuri R.R."/>
            <person name="La Ragione R."/>
            <person name="Hildebrand F."/>
            <person name="Pallen M.J."/>
        </authorList>
    </citation>
    <scope>NUCLEOTIDE SEQUENCE</scope>
    <source>
        <strain evidence="8">CHK197-8231</strain>
    </source>
</reference>
<evidence type="ECO:0000256" key="6">
    <source>
        <dbReference type="ARBA" id="ARBA00023316"/>
    </source>
</evidence>
<dbReference type="InterPro" id="IPR004391">
    <property type="entry name" value="Glu_race"/>
</dbReference>
<comment type="function">
    <text evidence="7">Provides the (R)-glutamate required for cell wall biosynthesis.</text>
</comment>
<comment type="pathway">
    <text evidence="7">Cell wall biogenesis; peptidoglycan biosynthesis.</text>
</comment>
<feature type="active site" description="Proton donor/acceptor" evidence="7">
    <location>
        <position position="70"/>
    </location>
</feature>
<evidence type="ECO:0000256" key="4">
    <source>
        <dbReference type="ARBA" id="ARBA00022984"/>
    </source>
</evidence>
<keyword evidence="5 7" id="KW-0413">Isomerase</keyword>
<accession>A0A9D1HUJ8</accession>
<dbReference type="GO" id="GO:0071555">
    <property type="term" value="P:cell wall organization"/>
    <property type="evidence" value="ECO:0007669"/>
    <property type="project" value="UniProtKB-KW"/>
</dbReference>
<comment type="caution">
    <text evidence="8">The sequence shown here is derived from an EMBL/GenBank/DDBJ whole genome shotgun (WGS) entry which is preliminary data.</text>
</comment>
<dbReference type="SUPFAM" id="SSF53681">
    <property type="entry name" value="Aspartate/glutamate racemase"/>
    <property type="match status" value="2"/>
</dbReference>
<dbReference type="Pfam" id="PF01177">
    <property type="entry name" value="Asp_Glu_race"/>
    <property type="match status" value="1"/>
</dbReference>
<dbReference type="InterPro" id="IPR001920">
    <property type="entry name" value="Asp/Glu_race"/>
</dbReference>
<keyword evidence="4 7" id="KW-0573">Peptidoglycan synthesis</keyword>
<dbReference type="InterPro" id="IPR015942">
    <property type="entry name" value="Asp/Glu/hydantoin_racemase"/>
</dbReference>
<organism evidence="8 9">
    <name type="scientific">Candidatus Fimihabitans intestinipullorum</name>
    <dbReference type="NCBI Taxonomy" id="2840820"/>
    <lineage>
        <taxon>Bacteria</taxon>
        <taxon>Bacillati</taxon>
        <taxon>Mycoplasmatota</taxon>
        <taxon>Mycoplasmatota incertae sedis</taxon>
        <taxon>Candidatus Fimihabitans</taxon>
    </lineage>
</organism>
<evidence type="ECO:0000256" key="5">
    <source>
        <dbReference type="ARBA" id="ARBA00023235"/>
    </source>
</evidence>
<dbReference type="PANTHER" id="PTHR21198:SF3">
    <property type="entry name" value="GLUTAMATE RACEMASE"/>
    <property type="match status" value="1"/>
</dbReference>
<dbReference type="PROSITE" id="PS00924">
    <property type="entry name" value="ASP_GLU_RACEMASE_2"/>
    <property type="match status" value="1"/>
</dbReference>
<dbReference type="GO" id="GO:0008360">
    <property type="term" value="P:regulation of cell shape"/>
    <property type="evidence" value="ECO:0007669"/>
    <property type="project" value="UniProtKB-KW"/>
</dbReference>
<dbReference type="InterPro" id="IPR033134">
    <property type="entry name" value="Asp/Glu_racemase_AS_2"/>
</dbReference>
<dbReference type="EMBL" id="DVML01000032">
    <property type="protein sequence ID" value="HIU22996.1"/>
    <property type="molecule type" value="Genomic_DNA"/>
</dbReference>
<dbReference type="HAMAP" id="MF_00258">
    <property type="entry name" value="Glu_racemase"/>
    <property type="match status" value="1"/>
</dbReference>
<evidence type="ECO:0000256" key="2">
    <source>
        <dbReference type="ARBA" id="ARBA00013090"/>
    </source>
</evidence>
<name>A0A9D1HUJ8_9BACT</name>